<organism evidence="1 2">
    <name type="scientific">Candidatus Falkowbacteria bacterium CG10_big_fil_rev_8_21_14_0_10_39_11</name>
    <dbReference type="NCBI Taxonomy" id="1974565"/>
    <lineage>
        <taxon>Bacteria</taxon>
        <taxon>Candidatus Falkowiibacteriota</taxon>
    </lineage>
</organism>
<sequence length="148" mass="16936">MNRNEMQQMTERVSGYKFKDSERQRESEILLIGLNSMVKKNTFDQIWDDAGLLESFKQKLDAIMDLIELEKEAHKDFVHFINLNGVGQVYRGTEEHMDGMRALGGNPQIIDSSLIENGKLDPKKIGITTEDIPFDVVAAPEHWIEEGK</sequence>
<dbReference type="Proteomes" id="UP000229901">
    <property type="component" value="Unassembled WGS sequence"/>
</dbReference>
<dbReference type="EMBL" id="PFAP01000010">
    <property type="protein sequence ID" value="PIR94321.1"/>
    <property type="molecule type" value="Genomic_DNA"/>
</dbReference>
<dbReference type="AlphaFoldDB" id="A0A2H0V5I3"/>
<name>A0A2H0V5I3_9BACT</name>
<evidence type="ECO:0000313" key="1">
    <source>
        <dbReference type="EMBL" id="PIR94321.1"/>
    </source>
</evidence>
<reference evidence="2" key="1">
    <citation type="submission" date="2017-09" db="EMBL/GenBank/DDBJ databases">
        <title>Depth-based differentiation of microbial function through sediment-hosted aquifers and enrichment of novel symbionts in the deep terrestrial subsurface.</title>
        <authorList>
            <person name="Probst A.J."/>
            <person name="Ladd B."/>
            <person name="Jarett J.K."/>
            <person name="Geller-Mcgrath D.E."/>
            <person name="Sieber C.M.K."/>
            <person name="Emerson J.B."/>
            <person name="Anantharaman K."/>
            <person name="Thomas B.C."/>
            <person name="Malmstrom R."/>
            <person name="Stieglmeier M."/>
            <person name="Klingl A."/>
            <person name="Woyke T."/>
            <person name="Ryan C.M."/>
            <person name="Banfield J.F."/>
        </authorList>
    </citation>
    <scope>NUCLEOTIDE SEQUENCE [LARGE SCALE GENOMIC DNA]</scope>
</reference>
<protein>
    <submittedName>
        <fullName evidence="1">Uncharacterized protein</fullName>
    </submittedName>
</protein>
<evidence type="ECO:0000313" key="2">
    <source>
        <dbReference type="Proteomes" id="UP000229901"/>
    </source>
</evidence>
<accession>A0A2H0V5I3</accession>
<proteinExistence type="predicted"/>
<gene>
    <name evidence="1" type="ORF">COT97_01950</name>
</gene>
<comment type="caution">
    <text evidence="1">The sequence shown here is derived from an EMBL/GenBank/DDBJ whole genome shotgun (WGS) entry which is preliminary data.</text>
</comment>